<dbReference type="EMBL" id="LAZR01023830">
    <property type="protein sequence ID" value="KKL77172.1"/>
    <property type="molecule type" value="Genomic_DNA"/>
</dbReference>
<evidence type="ECO:0000313" key="1">
    <source>
        <dbReference type="EMBL" id="KKL77172.1"/>
    </source>
</evidence>
<protein>
    <submittedName>
        <fullName evidence="1">Uncharacterized protein</fullName>
    </submittedName>
</protein>
<organism evidence="1">
    <name type="scientific">marine sediment metagenome</name>
    <dbReference type="NCBI Taxonomy" id="412755"/>
    <lineage>
        <taxon>unclassified sequences</taxon>
        <taxon>metagenomes</taxon>
        <taxon>ecological metagenomes</taxon>
    </lineage>
</organism>
<comment type="caution">
    <text evidence="1">The sequence shown here is derived from an EMBL/GenBank/DDBJ whole genome shotgun (WGS) entry which is preliminary data.</text>
</comment>
<gene>
    <name evidence="1" type="ORF">LCGC14_2037580</name>
</gene>
<reference evidence="1" key="1">
    <citation type="journal article" date="2015" name="Nature">
        <title>Complex archaea that bridge the gap between prokaryotes and eukaryotes.</title>
        <authorList>
            <person name="Spang A."/>
            <person name="Saw J.H."/>
            <person name="Jorgensen S.L."/>
            <person name="Zaremba-Niedzwiedzka K."/>
            <person name="Martijn J."/>
            <person name="Lind A.E."/>
            <person name="van Eijk R."/>
            <person name="Schleper C."/>
            <person name="Guy L."/>
            <person name="Ettema T.J."/>
        </authorList>
    </citation>
    <scope>NUCLEOTIDE SEQUENCE</scope>
</reference>
<name>A0A0F9HPX3_9ZZZZ</name>
<accession>A0A0F9HPX3</accession>
<proteinExistence type="predicted"/>
<sequence length="108" mass="12375">MKTIARKRPLRSGKEDKRVYIARSSYSGRVDIWPAVVGIRKFRGCIEYGSAWASDHRTHALYKESFICSSSEQWRGGCIDRYGVYPAAGEAYYWNGKKAVKVELEFSN</sequence>
<dbReference type="AlphaFoldDB" id="A0A0F9HPX3"/>